<evidence type="ECO:0000256" key="5">
    <source>
        <dbReference type="ARBA" id="ARBA00012596"/>
    </source>
</evidence>
<comment type="catalytic activity">
    <reaction evidence="12">
        <text>n isopentenyl diphosphate + (2E,6E)-farnesyl diphosphate = a di-trans,poly-cis-polyprenyl diphosphate + n diphosphate</text>
        <dbReference type="Rhea" id="RHEA:53008"/>
        <dbReference type="Rhea" id="RHEA-COMP:19494"/>
        <dbReference type="ChEBI" id="CHEBI:33019"/>
        <dbReference type="ChEBI" id="CHEBI:128769"/>
        <dbReference type="ChEBI" id="CHEBI:136960"/>
        <dbReference type="ChEBI" id="CHEBI:175763"/>
        <dbReference type="EC" id="2.5.1.87"/>
    </reaction>
</comment>
<feature type="region of interest" description="Disordered" evidence="13">
    <location>
        <begin position="114"/>
        <end position="136"/>
    </location>
</feature>
<keyword evidence="6" id="KW-0808">Transferase</keyword>
<keyword evidence="7 14" id="KW-0812">Transmembrane</keyword>
<dbReference type="EC" id="2.5.1.87" evidence="5"/>
<keyword evidence="8" id="KW-0256">Endoplasmic reticulum</keyword>
<evidence type="ECO:0000256" key="9">
    <source>
        <dbReference type="ARBA" id="ARBA00022842"/>
    </source>
</evidence>
<dbReference type="EMBL" id="JAFFGZ010000001">
    <property type="protein sequence ID" value="KAK4648674.1"/>
    <property type="molecule type" value="Genomic_DNA"/>
</dbReference>
<feature type="region of interest" description="Disordered" evidence="13">
    <location>
        <begin position="51"/>
        <end position="73"/>
    </location>
</feature>
<reference evidence="15 16" key="1">
    <citation type="journal article" date="2023" name="bioRxiv">
        <title>High-quality genome assemblies of four members of thePodospora anserinaspecies complex.</title>
        <authorList>
            <person name="Ament-Velasquez S.L."/>
            <person name="Vogan A.A."/>
            <person name="Wallerman O."/>
            <person name="Hartmann F."/>
            <person name="Gautier V."/>
            <person name="Silar P."/>
            <person name="Giraud T."/>
            <person name="Johannesson H."/>
        </authorList>
    </citation>
    <scope>NUCLEOTIDE SEQUENCE [LARGE SCALE GENOMIC DNA]</scope>
    <source>
        <strain evidence="15 16">CBS 112042</strain>
    </source>
</reference>
<evidence type="ECO:0000256" key="12">
    <source>
        <dbReference type="ARBA" id="ARBA00047353"/>
    </source>
</evidence>
<comment type="subcellular location">
    <subcellularLocation>
        <location evidence="2">Endoplasmic reticulum membrane</location>
    </subcellularLocation>
</comment>
<proteinExistence type="inferred from homology"/>
<dbReference type="Gene3D" id="3.40.1180.10">
    <property type="entry name" value="Decaprenyl diphosphate synthase-like"/>
    <property type="match status" value="1"/>
</dbReference>
<dbReference type="InterPro" id="IPR038887">
    <property type="entry name" value="Nus1/NgBR"/>
</dbReference>
<evidence type="ECO:0000256" key="6">
    <source>
        <dbReference type="ARBA" id="ARBA00022679"/>
    </source>
</evidence>
<keyword evidence="16" id="KW-1185">Reference proteome</keyword>
<evidence type="ECO:0000313" key="15">
    <source>
        <dbReference type="EMBL" id="KAK4648674.1"/>
    </source>
</evidence>
<dbReference type="Proteomes" id="UP001322138">
    <property type="component" value="Unassembled WGS sequence"/>
</dbReference>
<evidence type="ECO:0000256" key="2">
    <source>
        <dbReference type="ARBA" id="ARBA00004586"/>
    </source>
</evidence>
<evidence type="ECO:0000256" key="14">
    <source>
        <dbReference type="SAM" id="Phobius"/>
    </source>
</evidence>
<name>A0ABR0FYX7_9PEZI</name>
<feature type="transmembrane region" description="Helical" evidence="14">
    <location>
        <begin position="154"/>
        <end position="172"/>
    </location>
</feature>
<keyword evidence="9" id="KW-0460">Magnesium</keyword>
<comment type="caution">
    <text evidence="15">The sequence shown here is derived from an EMBL/GenBank/DDBJ whole genome shotgun (WGS) entry which is preliminary data.</text>
</comment>
<evidence type="ECO:0000256" key="4">
    <source>
        <dbReference type="ARBA" id="ARBA00005432"/>
    </source>
</evidence>
<evidence type="ECO:0000256" key="3">
    <source>
        <dbReference type="ARBA" id="ARBA00004922"/>
    </source>
</evidence>
<dbReference type="RefSeq" id="XP_062737649.1">
    <property type="nucleotide sequence ID" value="XM_062874512.1"/>
</dbReference>
<organism evidence="15 16">
    <name type="scientific">Podospora bellae-mahoneyi</name>
    <dbReference type="NCBI Taxonomy" id="2093777"/>
    <lineage>
        <taxon>Eukaryota</taxon>
        <taxon>Fungi</taxon>
        <taxon>Dikarya</taxon>
        <taxon>Ascomycota</taxon>
        <taxon>Pezizomycotina</taxon>
        <taxon>Sordariomycetes</taxon>
        <taxon>Sordariomycetidae</taxon>
        <taxon>Sordariales</taxon>
        <taxon>Podosporaceae</taxon>
        <taxon>Podospora</taxon>
    </lineage>
</organism>
<keyword evidence="11 14" id="KW-0472">Membrane</keyword>
<evidence type="ECO:0000256" key="7">
    <source>
        <dbReference type="ARBA" id="ARBA00022692"/>
    </source>
</evidence>
<dbReference type="PANTHER" id="PTHR21528">
    <property type="entry name" value="DEHYDRODOLICHYL DIPHOSPHATE SYNTHASE COMPLEX SUBUNIT NUS1"/>
    <property type="match status" value="1"/>
</dbReference>
<sequence>MSLADRDEVTWLTETHLTRFAVSAGAAGIPTRSKGGVCREAAMESNFSKGAARLGEEPRLRTPPQNQTPADLSGIDGKLLYAMPFSAKDLQRYRKDEKFSHRLLTPEEKVNLLKPYLPSPPPPLDRTRRASLSQVSREERKGKLGLRRFLRRHFHIFVYALIHLYFSIYIRLRQAYHAIGNRFYTVYHHHHHSPELIQRDIKDLSRLPKHLSVILALEDQGRSGAGLEKLVNEAADIAAWCASAGITQLSIYEKTGILKGYVKETHQTISQRLQTYFGPSFPSVSLGAPHIPPVQSGLLSLSNSPNNENRKNINILLISAEDGRDSIVDLTKTLAEMSQRKKLQPVDITTELVDAELSESVMEEPDLLVLFSPFVELAGYPPWQIRLTEIFHVPDNQGVGYQVLYRALCKFAKAQMRMGR</sequence>
<gene>
    <name evidence="15" type="ORF">QC761_112290</name>
</gene>
<evidence type="ECO:0000256" key="10">
    <source>
        <dbReference type="ARBA" id="ARBA00022989"/>
    </source>
</evidence>
<accession>A0ABR0FYX7</accession>
<evidence type="ECO:0000256" key="11">
    <source>
        <dbReference type="ARBA" id="ARBA00023136"/>
    </source>
</evidence>
<comment type="cofactor">
    <cofactor evidence="1">
        <name>Mg(2+)</name>
        <dbReference type="ChEBI" id="CHEBI:18420"/>
    </cofactor>
</comment>
<evidence type="ECO:0000256" key="13">
    <source>
        <dbReference type="SAM" id="MobiDB-lite"/>
    </source>
</evidence>
<protein>
    <recommendedName>
        <fullName evidence="5">ditrans,polycis-polyprenyl diphosphate synthase [(2E,6E)-farnesyldiphosphate specific]</fullName>
        <ecNumber evidence="5">2.5.1.87</ecNumber>
    </recommendedName>
</protein>
<dbReference type="PANTHER" id="PTHR21528:SF0">
    <property type="entry name" value="DEHYDRODOLICHYL DIPHOSPHATE SYNTHASE COMPLEX SUBUNIT NUS1"/>
    <property type="match status" value="1"/>
</dbReference>
<dbReference type="GeneID" id="87893994"/>
<dbReference type="InterPro" id="IPR036424">
    <property type="entry name" value="UPP_synth-like_sf"/>
</dbReference>
<dbReference type="SUPFAM" id="SSF64005">
    <property type="entry name" value="Undecaprenyl diphosphate synthase"/>
    <property type="match status" value="1"/>
</dbReference>
<evidence type="ECO:0000256" key="1">
    <source>
        <dbReference type="ARBA" id="ARBA00001946"/>
    </source>
</evidence>
<evidence type="ECO:0000256" key="8">
    <source>
        <dbReference type="ARBA" id="ARBA00022824"/>
    </source>
</evidence>
<comment type="pathway">
    <text evidence="3">Protein modification; protein glycosylation.</text>
</comment>
<comment type="similarity">
    <text evidence="4">Belongs to the UPP synthase family.</text>
</comment>
<keyword evidence="10 14" id="KW-1133">Transmembrane helix</keyword>
<evidence type="ECO:0000313" key="16">
    <source>
        <dbReference type="Proteomes" id="UP001322138"/>
    </source>
</evidence>